<protein>
    <submittedName>
        <fullName evidence="1">Uncharacterized protein</fullName>
    </submittedName>
</protein>
<organism evidence="1 2">
    <name type="scientific">Thauera terpenica 58Eu</name>
    <dbReference type="NCBI Taxonomy" id="1348657"/>
    <lineage>
        <taxon>Bacteria</taxon>
        <taxon>Pseudomonadati</taxon>
        <taxon>Pseudomonadota</taxon>
        <taxon>Betaproteobacteria</taxon>
        <taxon>Rhodocyclales</taxon>
        <taxon>Zoogloeaceae</taxon>
        <taxon>Thauera</taxon>
    </lineage>
</organism>
<dbReference type="EMBL" id="ATJV01000078">
    <property type="protein sequence ID" value="EPZ14581.1"/>
    <property type="molecule type" value="Genomic_DNA"/>
</dbReference>
<dbReference type="PATRIC" id="fig|1348657.5.peg.2941"/>
<dbReference type="RefSeq" id="WP_021250344.1">
    <property type="nucleotide sequence ID" value="NZ_ATJV01000078.1"/>
</dbReference>
<dbReference type="STRING" id="1348657.M622_18415"/>
<comment type="caution">
    <text evidence="1">The sequence shown here is derived from an EMBL/GenBank/DDBJ whole genome shotgun (WGS) entry which is preliminary data.</text>
</comment>
<keyword evidence="2" id="KW-1185">Reference proteome</keyword>
<dbReference type="Proteomes" id="UP000015455">
    <property type="component" value="Unassembled WGS sequence"/>
</dbReference>
<evidence type="ECO:0000313" key="1">
    <source>
        <dbReference type="EMBL" id="EPZ14581.1"/>
    </source>
</evidence>
<accession>S9ZJ56</accession>
<name>S9ZJ56_9RHOO</name>
<gene>
    <name evidence="1" type="ORF">M622_18415</name>
</gene>
<proteinExistence type="predicted"/>
<dbReference type="eggNOG" id="ENOG502ZXHB">
    <property type="taxonomic scope" value="Bacteria"/>
</dbReference>
<sequence length="85" mass="9795">MMTTLTPYQQAQRRAMTAELQRAIATHGIEPLLDRLFGAGNHYFDPIERLWITPDRQHRGPGRGFLCIRPDGSWFKACLPEEDVQ</sequence>
<reference evidence="1 2" key="1">
    <citation type="submission" date="2013-06" db="EMBL/GenBank/DDBJ databases">
        <title>Draft genome sequence of Thauera terpenica.</title>
        <authorList>
            <person name="Liu B."/>
            <person name="Frostegard A.H."/>
            <person name="Shapleigh J.P."/>
        </authorList>
    </citation>
    <scope>NUCLEOTIDE SEQUENCE [LARGE SCALE GENOMIC DNA]</scope>
    <source>
        <strain evidence="1 2">58Eu</strain>
    </source>
</reference>
<dbReference type="AlphaFoldDB" id="S9ZJ56"/>
<evidence type="ECO:0000313" key="2">
    <source>
        <dbReference type="Proteomes" id="UP000015455"/>
    </source>
</evidence>